<protein>
    <submittedName>
        <fullName evidence="5">3'(2'),5'-bisphosphate nucleotidase CysQ</fullName>
    </submittedName>
</protein>
<name>A0A9E6RE47_9HYPH</name>
<organism evidence="5 6">
    <name type="scientific">Chenggangzhangella methanolivorans</name>
    <dbReference type="NCBI Taxonomy" id="1437009"/>
    <lineage>
        <taxon>Bacteria</taxon>
        <taxon>Pseudomonadati</taxon>
        <taxon>Pseudomonadota</taxon>
        <taxon>Alphaproteobacteria</taxon>
        <taxon>Hyphomicrobiales</taxon>
        <taxon>Methylopilaceae</taxon>
        <taxon>Chenggangzhangella</taxon>
    </lineage>
</organism>
<dbReference type="AlphaFoldDB" id="A0A9E6RE47"/>
<feature type="binding site" evidence="4">
    <location>
        <position position="54"/>
    </location>
    <ligand>
        <name>Mg(2+)</name>
        <dbReference type="ChEBI" id="CHEBI:18420"/>
        <label>1</label>
        <note>catalytic</note>
    </ligand>
</feature>
<evidence type="ECO:0000256" key="1">
    <source>
        <dbReference type="ARBA" id="ARBA00009759"/>
    </source>
</evidence>
<dbReference type="GO" id="GO:0008934">
    <property type="term" value="F:inositol monophosphate 1-phosphatase activity"/>
    <property type="evidence" value="ECO:0007669"/>
    <property type="project" value="TreeGrafter"/>
</dbReference>
<comment type="similarity">
    <text evidence="1">Belongs to the inositol monophosphatase superfamily.</text>
</comment>
<dbReference type="InterPro" id="IPR020550">
    <property type="entry name" value="Inositol_monophosphatase_CS"/>
</dbReference>
<gene>
    <name evidence="5" type="ORF">K6K41_09005</name>
</gene>
<evidence type="ECO:0000313" key="6">
    <source>
        <dbReference type="Proteomes" id="UP000825701"/>
    </source>
</evidence>
<proteinExistence type="inferred from homology"/>
<dbReference type="SUPFAM" id="SSF56655">
    <property type="entry name" value="Carbohydrate phosphatase"/>
    <property type="match status" value="1"/>
</dbReference>
<sequence length="245" mass="25600">MREAGDIALGFFRDGARNWTKADDSPVTEADIAVDRFLGAALPPLVEGSGWLSEETADDGERLGARRVWIVDPIDGTRAFVEKKPEWVVSVALVEDGAPVAGVVRNACVDVTHAAIRGGGARLNGAIVRAEDSEGLSGLRVGGSKSMITPLKPHGADEGRWHYALANRLVQVVGGDLDAAVARPNAHDWDIAAAHVILEEAGATLIGLDGAAPTYNRASTRHGGLIAAGPRRAQAIAAALQGWQA</sequence>
<dbReference type="Gene3D" id="3.40.190.80">
    <property type="match status" value="1"/>
</dbReference>
<dbReference type="Gene3D" id="3.30.540.10">
    <property type="entry name" value="Fructose-1,6-Bisphosphatase, subunit A, domain 1"/>
    <property type="match status" value="1"/>
</dbReference>
<dbReference type="CDD" id="cd01638">
    <property type="entry name" value="CysQ"/>
    <property type="match status" value="1"/>
</dbReference>
<keyword evidence="6" id="KW-1185">Reference proteome</keyword>
<evidence type="ECO:0000256" key="2">
    <source>
        <dbReference type="ARBA" id="ARBA00022723"/>
    </source>
</evidence>
<dbReference type="GO" id="GO:0046872">
    <property type="term" value="F:metal ion binding"/>
    <property type="evidence" value="ECO:0007669"/>
    <property type="project" value="UniProtKB-KW"/>
</dbReference>
<dbReference type="PROSITE" id="PS00630">
    <property type="entry name" value="IMP_2"/>
    <property type="match status" value="1"/>
</dbReference>
<accession>A0A9E6RE47</accession>
<dbReference type="GO" id="GO:0006020">
    <property type="term" value="P:inositol metabolic process"/>
    <property type="evidence" value="ECO:0007669"/>
    <property type="project" value="TreeGrafter"/>
</dbReference>
<dbReference type="GO" id="GO:0007165">
    <property type="term" value="P:signal transduction"/>
    <property type="evidence" value="ECO:0007669"/>
    <property type="project" value="TreeGrafter"/>
</dbReference>
<dbReference type="PANTHER" id="PTHR20854:SF4">
    <property type="entry name" value="INOSITOL-1-MONOPHOSPHATASE-RELATED"/>
    <property type="match status" value="1"/>
</dbReference>
<evidence type="ECO:0000313" key="5">
    <source>
        <dbReference type="EMBL" id="QZO02310.1"/>
    </source>
</evidence>
<keyword evidence="3 4" id="KW-0460">Magnesium</keyword>
<feature type="binding site" evidence="4">
    <location>
        <position position="72"/>
    </location>
    <ligand>
        <name>Mg(2+)</name>
        <dbReference type="ChEBI" id="CHEBI:18420"/>
        <label>1</label>
        <note>catalytic</note>
    </ligand>
</feature>
<evidence type="ECO:0000256" key="4">
    <source>
        <dbReference type="PIRSR" id="PIRSR600760-2"/>
    </source>
</evidence>
<evidence type="ECO:0000256" key="3">
    <source>
        <dbReference type="ARBA" id="ARBA00022842"/>
    </source>
</evidence>
<dbReference type="GO" id="GO:0046854">
    <property type="term" value="P:phosphatidylinositol phosphate biosynthetic process"/>
    <property type="evidence" value="ECO:0007669"/>
    <property type="project" value="InterPro"/>
</dbReference>
<keyword evidence="2 4" id="KW-0479">Metal-binding</keyword>
<dbReference type="PANTHER" id="PTHR20854">
    <property type="entry name" value="INOSITOL MONOPHOSPHATASE"/>
    <property type="match status" value="1"/>
</dbReference>
<feature type="binding site" evidence="4">
    <location>
        <position position="190"/>
    </location>
    <ligand>
        <name>Mg(2+)</name>
        <dbReference type="ChEBI" id="CHEBI:18420"/>
        <label>1</label>
        <note>catalytic</note>
    </ligand>
</feature>
<comment type="cofactor">
    <cofactor evidence="4">
        <name>Mg(2+)</name>
        <dbReference type="ChEBI" id="CHEBI:18420"/>
    </cofactor>
</comment>
<dbReference type="EMBL" id="CP081869">
    <property type="protein sequence ID" value="QZO02310.1"/>
    <property type="molecule type" value="Genomic_DNA"/>
</dbReference>
<dbReference type="InterPro" id="IPR000760">
    <property type="entry name" value="Inositol_monophosphatase-like"/>
</dbReference>
<feature type="binding site" evidence="4">
    <location>
        <position position="74"/>
    </location>
    <ligand>
        <name>Mg(2+)</name>
        <dbReference type="ChEBI" id="CHEBI:18420"/>
        <label>1</label>
        <note>catalytic</note>
    </ligand>
</feature>
<dbReference type="Pfam" id="PF00459">
    <property type="entry name" value="Inositol_P"/>
    <property type="match status" value="1"/>
</dbReference>
<dbReference type="PRINTS" id="PR00377">
    <property type="entry name" value="IMPHPHTASES"/>
</dbReference>
<dbReference type="Proteomes" id="UP000825701">
    <property type="component" value="Chromosome"/>
</dbReference>
<feature type="binding site" evidence="4">
    <location>
        <position position="75"/>
    </location>
    <ligand>
        <name>Mg(2+)</name>
        <dbReference type="ChEBI" id="CHEBI:18420"/>
        <label>1</label>
        <note>catalytic</note>
    </ligand>
</feature>
<reference evidence="5" key="1">
    <citation type="submission" date="2021-08" db="EMBL/GenBank/DDBJ databases">
        <authorList>
            <person name="Zhang H."/>
            <person name="Xu M."/>
            <person name="Yu Z."/>
            <person name="Yang L."/>
            <person name="Cai Y."/>
        </authorList>
    </citation>
    <scope>NUCLEOTIDE SEQUENCE</scope>
    <source>
        <strain evidence="5">CHL1</strain>
    </source>
</reference>
<dbReference type="KEGG" id="cmet:K6K41_09005"/>